<keyword evidence="3" id="KW-1185">Reference proteome</keyword>
<sequence length="293" mass="32679">MYSMLSQTNESFVLSNAHNSEVNSVGSSFVYARGTIKPKGSSHASAISNGPDLKPYSNSTSETDVRKENEQSLRHAVERRIYDWKSESGQTFGGWTKEIERPAVWATNIERSECNGTKRDAGAMKNGTNVVRPGRFVVISNSSRRSSNGSNVSINSEQSKGSMNVSMMCMNVTRPSDNQHTLDNPFSQPREAISHRRAVSQQNIYRCRSNNFAYDYGYGYREPEGRWSNEVMGTEYKSISGQHLDADLRCRDGAQMPDGLRPKCQHLEPFCMQSTRKVGLPPILCACPANAKK</sequence>
<reference evidence="2" key="1">
    <citation type="submission" date="2018-11" db="EMBL/GenBank/DDBJ databases">
        <authorList>
            <consortium name="Pathogen Informatics"/>
        </authorList>
    </citation>
    <scope>NUCLEOTIDE SEQUENCE</scope>
</reference>
<dbReference type="EMBL" id="CAAALY010005244">
    <property type="protein sequence ID" value="VEL09013.1"/>
    <property type="molecule type" value="Genomic_DNA"/>
</dbReference>
<accession>A0A448WDC9</accession>
<protein>
    <submittedName>
        <fullName evidence="2">Uncharacterized protein</fullName>
    </submittedName>
</protein>
<gene>
    <name evidence="2" type="ORF">PXEA_LOCUS2453</name>
</gene>
<feature type="region of interest" description="Disordered" evidence="1">
    <location>
        <begin position="40"/>
        <end position="71"/>
    </location>
</feature>
<dbReference type="Proteomes" id="UP000784294">
    <property type="component" value="Unassembled WGS sequence"/>
</dbReference>
<organism evidence="2 3">
    <name type="scientific">Protopolystoma xenopodis</name>
    <dbReference type="NCBI Taxonomy" id="117903"/>
    <lineage>
        <taxon>Eukaryota</taxon>
        <taxon>Metazoa</taxon>
        <taxon>Spiralia</taxon>
        <taxon>Lophotrochozoa</taxon>
        <taxon>Platyhelminthes</taxon>
        <taxon>Monogenea</taxon>
        <taxon>Polyopisthocotylea</taxon>
        <taxon>Polystomatidea</taxon>
        <taxon>Polystomatidae</taxon>
        <taxon>Protopolystoma</taxon>
    </lineage>
</organism>
<proteinExistence type="predicted"/>
<name>A0A448WDC9_9PLAT</name>
<comment type="caution">
    <text evidence="2">The sequence shown here is derived from an EMBL/GenBank/DDBJ whole genome shotgun (WGS) entry which is preliminary data.</text>
</comment>
<evidence type="ECO:0000313" key="3">
    <source>
        <dbReference type="Proteomes" id="UP000784294"/>
    </source>
</evidence>
<evidence type="ECO:0000313" key="2">
    <source>
        <dbReference type="EMBL" id="VEL09013.1"/>
    </source>
</evidence>
<evidence type="ECO:0000256" key="1">
    <source>
        <dbReference type="SAM" id="MobiDB-lite"/>
    </source>
</evidence>
<dbReference type="AlphaFoldDB" id="A0A448WDC9"/>